<evidence type="ECO:0000256" key="1">
    <source>
        <dbReference type="SAM" id="MobiDB-lite"/>
    </source>
</evidence>
<evidence type="ECO:0000313" key="3">
    <source>
        <dbReference type="Proteomes" id="UP000439903"/>
    </source>
</evidence>
<feature type="compositionally biased region" description="Polar residues" evidence="1">
    <location>
        <begin position="1"/>
        <end position="13"/>
    </location>
</feature>
<keyword evidence="3" id="KW-1185">Reference proteome</keyword>
<dbReference type="AlphaFoldDB" id="A0A8H3XH34"/>
<evidence type="ECO:0000313" key="2">
    <source>
        <dbReference type="EMBL" id="KAF0464952.1"/>
    </source>
</evidence>
<comment type="caution">
    <text evidence="2">The sequence shown here is derived from an EMBL/GenBank/DDBJ whole genome shotgun (WGS) entry which is preliminary data.</text>
</comment>
<dbReference type="EMBL" id="WTPW01000982">
    <property type="protein sequence ID" value="KAF0464952.1"/>
    <property type="molecule type" value="Genomic_DNA"/>
</dbReference>
<name>A0A8H3XH34_GIGMA</name>
<sequence length="151" mass="17617">MAKQTQVPASQTVKPVRQPRGPPSLLQTEEGMENYRLSQYLNNLGIFSAEDLEKNYPIKPFQRSRPQQSNISARIDKVEEVINENRNAMNQLTEEFHKLNIHKGNIAKSNFNRSYFTPLKPINLAKEEDNRGGYDEEENIWYDSLEKKNNY</sequence>
<organism evidence="2 3">
    <name type="scientific">Gigaspora margarita</name>
    <dbReference type="NCBI Taxonomy" id="4874"/>
    <lineage>
        <taxon>Eukaryota</taxon>
        <taxon>Fungi</taxon>
        <taxon>Fungi incertae sedis</taxon>
        <taxon>Mucoromycota</taxon>
        <taxon>Glomeromycotina</taxon>
        <taxon>Glomeromycetes</taxon>
        <taxon>Diversisporales</taxon>
        <taxon>Gigasporaceae</taxon>
        <taxon>Gigaspora</taxon>
    </lineage>
</organism>
<gene>
    <name evidence="2" type="ORF">F8M41_026387</name>
</gene>
<accession>A0A8H3XH34</accession>
<dbReference type="OrthoDB" id="2441131at2759"/>
<feature type="region of interest" description="Disordered" evidence="1">
    <location>
        <begin position="1"/>
        <end position="27"/>
    </location>
</feature>
<dbReference type="Proteomes" id="UP000439903">
    <property type="component" value="Unassembled WGS sequence"/>
</dbReference>
<protein>
    <submittedName>
        <fullName evidence="2">Uncharacterized protein</fullName>
    </submittedName>
</protein>
<reference evidence="2 3" key="1">
    <citation type="journal article" date="2019" name="Environ. Microbiol.">
        <title>At the nexus of three kingdoms: the genome of the mycorrhizal fungus Gigaspora margarita provides insights into plant, endobacterial and fungal interactions.</title>
        <authorList>
            <person name="Venice F."/>
            <person name="Ghignone S."/>
            <person name="Salvioli di Fossalunga A."/>
            <person name="Amselem J."/>
            <person name="Novero M."/>
            <person name="Xianan X."/>
            <person name="Sedzielewska Toro K."/>
            <person name="Morin E."/>
            <person name="Lipzen A."/>
            <person name="Grigoriev I.V."/>
            <person name="Henrissat B."/>
            <person name="Martin F.M."/>
            <person name="Bonfante P."/>
        </authorList>
    </citation>
    <scope>NUCLEOTIDE SEQUENCE [LARGE SCALE GENOMIC DNA]</scope>
    <source>
        <strain evidence="2 3">BEG34</strain>
    </source>
</reference>
<proteinExistence type="predicted"/>